<evidence type="ECO:0000313" key="1">
    <source>
        <dbReference type="EMBL" id="RKI88717.1"/>
    </source>
</evidence>
<evidence type="ECO:0000313" key="2">
    <source>
        <dbReference type="Proteomes" id="UP000280696"/>
    </source>
</evidence>
<gene>
    <name evidence="1" type="ORF">D7V94_18880</name>
</gene>
<organism evidence="1 2">
    <name type="scientific">Parablautia intestinalis</name>
    <dbReference type="NCBI Taxonomy" id="2320100"/>
    <lineage>
        <taxon>Bacteria</taxon>
        <taxon>Bacillati</taxon>
        <taxon>Bacillota</taxon>
        <taxon>Clostridia</taxon>
        <taxon>Lachnospirales</taxon>
        <taxon>Lachnospiraceae</taxon>
        <taxon>Parablautia</taxon>
    </lineage>
</organism>
<sequence>MINLICRTTAKEKSRRSAEVFSHALFDAAAFEKSKPPFLFIFLRNDAVSLSKRRLKEVAAMKHIPYRQNPTVIDISKKA</sequence>
<dbReference type="Proteomes" id="UP000280696">
    <property type="component" value="Unassembled WGS sequence"/>
</dbReference>
<reference evidence="1 2" key="1">
    <citation type="submission" date="2018-09" db="EMBL/GenBank/DDBJ databases">
        <title>Murine metabolic-syndrome-specific gut microbial biobank.</title>
        <authorList>
            <person name="Liu C."/>
        </authorList>
    </citation>
    <scope>NUCLEOTIDE SEQUENCE [LARGE SCALE GENOMIC DNA]</scope>
    <source>
        <strain evidence="1 2">0.1xD8-82</strain>
    </source>
</reference>
<proteinExistence type="predicted"/>
<dbReference type="AlphaFoldDB" id="A0A3A9ABH1"/>
<protein>
    <submittedName>
        <fullName evidence="1">Uncharacterized protein</fullName>
    </submittedName>
</protein>
<comment type="caution">
    <text evidence="1">The sequence shown here is derived from an EMBL/GenBank/DDBJ whole genome shotgun (WGS) entry which is preliminary data.</text>
</comment>
<keyword evidence="2" id="KW-1185">Reference proteome</keyword>
<accession>A0A3A9ABH1</accession>
<dbReference type="EMBL" id="RAYQ01000025">
    <property type="protein sequence ID" value="RKI88717.1"/>
    <property type="molecule type" value="Genomic_DNA"/>
</dbReference>
<name>A0A3A9ABH1_9FIRM</name>